<evidence type="ECO:0000256" key="1">
    <source>
        <dbReference type="SAM" id="Phobius"/>
    </source>
</evidence>
<dbReference type="Proteomes" id="UP000036410">
    <property type="component" value="Chromosome"/>
</dbReference>
<sequence>MYLLEMFGGYPVLEMNFFWLALGLAALGYFIGDGLKNFSKPQRKSKYPYLIKEKDLHYHFHLSKGEIEELLTKYPGAPKIELKGTTYYPYHQFVDWLSSNEIYKV</sequence>
<name>A0A806TSM9_PRIMG</name>
<reference evidence="2 3" key="1">
    <citation type="submission" date="2015-01" db="EMBL/GenBank/DDBJ databases">
        <title>Genome sequence of bacillus megaterium Q3.</title>
        <authorList>
            <person name="Wang Y."/>
            <person name="Luo K."/>
            <person name="Bai L."/>
            <person name="Luo F."/>
        </authorList>
    </citation>
    <scope>NUCLEOTIDE SEQUENCE [LARGE SCALE GENOMIC DNA]</scope>
    <source>
        <strain evidence="2 3">Q3</strain>
    </source>
</reference>
<evidence type="ECO:0008006" key="4">
    <source>
        <dbReference type="Google" id="ProtNLM"/>
    </source>
</evidence>
<keyword evidence="1" id="KW-0472">Membrane</keyword>
<accession>A0A806TSM9</accession>
<keyword evidence="1" id="KW-0812">Transmembrane</keyword>
<protein>
    <recommendedName>
        <fullName evidence="4">DNA-binding protein</fullName>
    </recommendedName>
</protein>
<organism evidence="2 3">
    <name type="scientific">Priestia megaterium Q3</name>
    <dbReference type="NCBI Taxonomy" id="1452722"/>
    <lineage>
        <taxon>Bacteria</taxon>
        <taxon>Bacillati</taxon>
        <taxon>Bacillota</taxon>
        <taxon>Bacilli</taxon>
        <taxon>Bacillales</taxon>
        <taxon>Bacillaceae</taxon>
        <taxon>Priestia</taxon>
    </lineage>
</organism>
<dbReference type="AlphaFoldDB" id="A0A806TSM9"/>
<keyword evidence="1" id="KW-1133">Transmembrane helix</keyword>
<evidence type="ECO:0000313" key="2">
    <source>
        <dbReference type="EMBL" id="AKP78779.1"/>
    </source>
</evidence>
<gene>
    <name evidence="2" type="ORF">AS52_03818</name>
</gene>
<proteinExistence type="predicted"/>
<dbReference type="EMBL" id="CP010586">
    <property type="protein sequence ID" value="AKP78779.1"/>
    <property type="molecule type" value="Genomic_DNA"/>
</dbReference>
<feature type="transmembrane region" description="Helical" evidence="1">
    <location>
        <begin position="16"/>
        <end position="35"/>
    </location>
</feature>
<evidence type="ECO:0000313" key="3">
    <source>
        <dbReference type="Proteomes" id="UP000036410"/>
    </source>
</evidence>